<proteinExistence type="predicted"/>
<protein>
    <recommendedName>
        <fullName evidence="1">Putative Se/S carrier protein-like domain-containing protein</fullName>
    </recommendedName>
</protein>
<gene>
    <name evidence="2" type="ORF">SDC9_44127</name>
</gene>
<name>A0A644W2K5_9ZZZZ</name>
<dbReference type="EMBL" id="VSSQ01000581">
    <property type="protein sequence ID" value="MPL97931.1"/>
    <property type="molecule type" value="Genomic_DNA"/>
</dbReference>
<accession>A0A644W2K5</accession>
<sequence length="78" mass="8891">MREKQLRLIVTFNTTTGAMAMEKACKRQSVPGRLIPVPRQISAGCGLSWLCNKEDKEKVESLINNNNLDFQNIHEIMM</sequence>
<comment type="caution">
    <text evidence="2">The sequence shown here is derived from an EMBL/GenBank/DDBJ whole genome shotgun (WGS) entry which is preliminary data.</text>
</comment>
<reference evidence="2" key="1">
    <citation type="submission" date="2019-08" db="EMBL/GenBank/DDBJ databases">
        <authorList>
            <person name="Kucharzyk K."/>
            <person name="Murdoch R.W."/>
            <person name="Higgins S."/>
            <person name="Loffler F."/>
        </authorList>
    </citation>
    <scope>NUCLEOTIDE SEQUENCE</scope>
</reference>
<evidence type="ECO:0000259" key="1">
    <source>
        <dbReference type="Pfam" id="PF11823"/>
    </source>
</evidence>
<feature type="domain" description="Putative Se/S carrier protein-like" evidence="1">
    <location>
        <begin position="8"/>
        <end position="75"/>
    </location>
</feature>
<dbReference type="AlphaFoldDB" id="A0A644W2K5"/>
<dbReference type="Pfam" id="PF11823">
    <property type="entry name" value="Se_S_carrier"/>
    <property type="match status" value="1"/>
</dbReference>
<evidence type="ECO:0000313" key="2">
    <source>
        <dbReference type="EMBL" id="MPL97931.1"/>
    </source>
</evidence>
<dbReference type="InterPro" id="IPR021778">
    <property type="entry name" value="Se/S_carrier-like"/>
</dbReference>
<organism evidence="2">
    <name type="scientific">bioreactor metagenome</name>
    <dbReference type="NCBI Taxonomy" id="1076179"/>
    <lineage>
        <taxon>unclassified sequences</taxon>
        <taxon>metagenomes</taxon>
        <taxon>ecological metagenomes</taxon>
    </lineage>
</organism>